<keyword evidence="18" id="KW-1185">Reference proteome</keyword>
<dbReference type="CDD" id="cd06225">
    <property type="entry name" value="HAMP"/>
    <property type="match status" value="1"/>
</dbReference>
<keyword evidence="9 17" id="KW-0418">Kinase</keyword>
<evidence type="ECO:0000256" key="1">
    <source>
        <dbReference type="ARBA" id="ARBA00000085"/>
    </source>
</evidence>
<dbReference type="Pfam" id="PF00672">
    <property type="entry name" value="HAMP"/>
    <property type="match status" value="1"/>
</dbReference>
<dbReference type="InterPro" id="IPR036097">
    <property type="entry name" value="HisK_dim/P_sf"/>
</dbReference>
<dbReference type="EMBL" id="JAOQIO010000110">
    <property type="protein sequence ID" value="MCU6796941.1"/>
    <property type="molecule type" value="Genomic_DNA"/>
</dbReference>
<proteinExistence type="predicted"/>
<dbReference type="PANTHER" id="PTHR45436:SF5">
    <property type="entry name" value="SENSOR HISTIDINE KINASE TRCS"/>
    <property type="match status" value="1"/>
</dbReference>
<comment type="catalytic activity">
    <reaction evidence="1">
        <text>ATP + protein L-histidine = ADP + protein N-phospho-L-histidine.</text>
        <dbReference type="EC" id="2.7.13.3"/>
    </reaction>
</comment>
<dbReference type="InterPro" id="IPR005467">
    <property type="entry name" value="His_kinase_dom"/>
</dbReference>
<dbReference type="Gene3D" id="3.30.565.10">
    <property type="entry name" value="Histidine kinase-like ATPase, C-terminal domain"/>
    <property type="match status" value="1"/>
</dbReference>
<dbReference type="InterPro" id="IPR003594">
    <property type="entry name" value="HATPase_dom"/>
</dbReference>
<keyword evidence="10" id="KW-0067">ATP-binding</keyword>
<dbReference type="PANTHER" id="PTHR45436">
    <property type="entry name" value="SENSOR HISTIDINE KINASE YKOH"/>
    <property type="match status" value="1"/>
</dbReference>
<evidence type="ECO:0000256" key="4">
    <source>
        <dbReference type="ARBA" id="ARBA00022475"/>
    </source>
</evidence>
<evidence type="ECO:0000256" key="8">
    <source>
        <dbReference type="ARBA" id="ARBA00022741"/>
    </source>
</evidence>
<dbReference type="Gene3D" id="1.10.287.130">
    <property type="match status" value="1"/>
</dbReference>
<dbReference type="SMART" id="SM00388">
    <property type="entry name" value="HisKA"/>
    <property type="match status" value="1"/>
</dbReference>
<evidence type="ECO:0000256" key="12">
    <source>
        <dbReference type="ARBA" id="ARBA00023012"/>
    </source>
</evidence>
<protein>
    <recommendedName>
        <fullName evidence="3">histidine kinase</fullName>
        <ecNumber evidence="3">2.7.13.3</ecNumber>
    </recommendedName>
</protein>
<accession>A0ABT2US83</accession>
<keyword evidence="7 14" id="KW-0812">Transmembrane</keyword>
<dbReference type="PROSITE" id="PS50109">
    <property type="entry name" value="HIS_KIN"/>
    <property type="match status" value="1"/>
</dbReference>
<dbReference type="Gene3D" id="6.10.340.10">
    <property type="match status" value="1"/>
</dbReference>
<feature type="domain" description="HAMP" evidence="16">
    <location>
        <begin position="204"/>
        <end position="232"/>
    </location>
</feature>
<reference evidence="17 18" key="1">
    <citation type="submission" date="2022-09" db="EMBL/GenBank/DDBJ databases">
        <authorList>
            <person name="Han X.L."/>
            <person name="Wang Q."/>
            <person name="Lu T."/>
        </authorList>
    </citation>
    <scope>NUCLEOTIDE SEQUENCE [LARGE SCALE GENOMIC DNA]</scope>
    <source>
        <strain evidence="17 18">WQ 127069</strain>
    </source>
</reference>
<evidence type="ECO:0000256" key="11">
    <source>
        <dbReference type="ARBA" id="ARBA00022989"/>
    </source>
</evidence>
<dbReference type="PRINTS" id="PR00344">
    <property type="entry name" value="BCTRLSENSOR"/>
</dbReference>
<evidence type="ECO:0000256" key="7">
    <source>
        <dbReference type="ARBA" id="ARBA00022692"/>
    </source>
</evidence>
<evidence type="ECO:0000256" key="14">
    <source>
        <dbReference type="SAM" id="Phobius"/>
    </source>
</evidence>
<dbReference type="SUPFAM" id="SSF55874">
    <property type="entry name" value="ATPase domain of HSP90 chaperone/DNA topoisomerase II/histidine kinase"/>
    <property type="match status" value="1"/>
</dbReference>
<feature type="transmembrane region" description="Helical" evidence="14">
    <location>
        <begin position="149"/>
        <end position="175"/>
    </location>
</feature>
<sequence length="477" mass="53898">MKLRTKITLLIAFSLLLVLLLFNVITYITVVNMTTQNEIRLLWEAAQPIMSQPGLYNPERWNRVGWLRPFLTPQSMIRIIDTNSLVQADLHSEDQLTQIPATFSSRGFAKTIKTANTLIVYIQTPIIDENNITLGALQMGRELDTLDEYLRVLITVLMFTTLGAAFFSLMSGMYYTRVILRPIHRLAFIMEVNQQNGVFMQMAVPPNGQQDELGQLVHTFNTMIGKLEHNFNRQKQFLADASHELKTPLTIIESYADLLKRWGGNDTALREEAIEAIQSEAARLRNLTQSLLTLANTEAEGQKLWQTFDLTELVRTTAAALQQAFHRSILVESEQPNIPLYGDPGQIKQLLIILLDNAIKYSQKPVRINMIKDQRDEHIIVLQVIDQGIGVEITEIPRLFDRFYRVDQDRSRETGGSGLGLAIARNIVRLHKGTVTITSSIGAGTQVTVKLPLRYDTQVSDTPEFHAKNSPSQGTES</sequence>
<dbReference type="Pfam" id="PF00512">
    <property type="entry name" value="HisKA"/>
    <property type="match status" value="1"/>
</dbReference>
<keyword evidence="11 14" id="KW-1133">Transmembrane helix</keyword>
<keyword evidence="8" id="KW-0547">Nucleotide-binding</keyword>
<evidence type="ECO:0000313" key="17">
    <source>
        <dbReference type="EMBL" id="MCU6796941.1"/>
    </source>
</evidence>
<evidence type="ECO:0000313" key="18">
    <source>
        <dbReference type="Proteomes" id="UP001652445"/>
    </source>
</evidence>
<gene>
    <name evidence="17" type="ORF">OB236_32920</name>
</gene>
<comment type="caution">
    <text evidence="17">The sequence shown here is derived from an EMBL/GenBank/DDBJ whole genome shotgun (WGS) entry which is preliminary data.</text>
</comment>
<dbReference type="SUPFAM" id="SSF158472">
    <property type="entry name" value="HAMP domain-like"/>
    <property type="match status" value="1"/>
</dbReference>
<dbReference type="RefSeq" id="WP_262687762.1">
    <property type="nucleotide sequence ID" value="NZ_JAOQIO010000110.1"/>
</dbReference>
<keyword evidence="13 14" id="KW-0472">Membrane</keyword>
<evidence type="ECO:0000259" key="15">
    <source>
        <dbReference type="PROSITE" id="PS50109"/>
    </source>
</evidence>
<dbReference type="EC" id="2.7.13.3" evidence="3"/>
<dbReference type="InterPro" id="IPR004358">
    <property type="entry name" value="Sig_transdc_His_kin-like_C"/>
</dbReference>
<evidence type="ECO:0000256" key="5">
    <source>
        <dbReference type="ARBA" id="ARBA00022553"/>
    </source>
</evidence>
<dbReference type="Pfam" id="PF02518">
    <property type="entry name" value="HATPase_c"/>
    <property type="match status" value="1"/>
</dbReference>
<dbReference type="InterPro" id="IPR036890">
    <property type="entry name" value="HATPase_C_sf"/>
</dbReference>
<evidence type="ECO:0000256" key="9">
    <source>
        <dbReference type="ARBA" id="ARBA00022777"/>
    </source>
</evidence>
<dbReference type="SMART" id="SM00387">
    <property type="entry name" value="HATPase_c"/>
    <property type="match status" value="1"/>
</dbReference>
<dbReference type="PROSITE" id="PS50885">
    <property type="entry name" value="HAMP"/>
    <property type="match status" value="1"/>
</dbReference>
<keyword evidence="12" id="KW-0902">Two-component regulatory system</keyword>
<dbReference type="InterPro" id="IPR003660">
    <property type="entry name" value="HAMP_dom"/>
</dbReference>
<evidence type="ECO:0000256" key="6">
    <source>
        <dbReference type="ARBA" id="ARBA00022679"/>
    </source>
</evidence>
<evidence type="ECO:0000256" key="10">
    <source>
        <dbReference type="ARBA" id="ARBA00022840"/>
    </source>
</evidence>
<dbReference type="CDD" id="cd00082">
    <property type="entry name" value="HisKA"/>
    <property type="match status" value="1"/>
</dbReference>
<keyword evidence="6" id="KW-0808">Transferase</keyword>
<evidence type="ECO:0000256" key="13">
    <source>
        <dbReference type="ARBA" id="ARBA00023136"/>
    </source>
</evidence>
<name>A0ABT2US83_9BACL</name>
<dbReference type="SUPFAM" id="SSF47384">
    <property type="entry name" value="Homodimeric domain of signal transducing histidine kinase"/>
    <property type="match status" value="1"/>
</dbReference>
<dbReference type="Proteomes" id="UP001652445">
    <property type="component" value="Unassembled WGS sequence"/>
</dbReference>
<feature type="domain" description="Histidine kinase" evidence="15">
    <location>
        <begin position="240"/>
        <end position="455"/>
    </location>
</feature>
<organism evidence="17 18">
    <name type="scientific">Paenibacillus baimaensis</name>
    <dbReference type="NCBI Taxonomy" id="2982185"/>
    <lineage>
        <taxon>Bacteria</taxon>
        <taxon>Bacillati</taxon>
        <taxon>Bacillota</taxon>
        <taxon>Bacilli</taxon>
        <taxon>Bacillales</taxon>
        <taxon>Paenibacillaceae</taxon>
        <taxon>Paenibacillus</taxon>
    </lineage>
</organism>
<evidence type="ECO:0000256" key="2">
    <source>
        <dbReference type="ARBA" id="ARBA00004651"/>
    </source>
</evidence>
<evidence type="ECO:0000256" key="3">
    <source>
        <dbReference type="ARBA" id="ARBA00012438"/>
    </source>
</evidence>
<comment type="subcellular location">
    <subcellularLocation>
        <location evidence="2">Cell membrane</location>
        <topology evidence="2">Multi-pass membrane protein</topology>
    </subcellularLocation>
</comment>
<dbReference type="GO" id="GO:0016301">
    <property type="term" value="F:kinase activity"/>
    <property type="evidence" value="ECO:0007669"/>
    <property type="project" value="UniProtKB-KW"/>
</dbReference>
<evidence type="ECO:0000259" key="16">
    <source>
        <dbReference type="PROSITE" id="PS50885"/>
    </source>
</evidence>
<keyword evidence="5" id="KW-0597">Phosphoprotein</keyword>
<dbReference type="InterPro" id="IPR003661">
    <property type="entry name" value="HisK_dim/P_dom"/>
</dbReference>
<keyword evidence="4" id="KW-1003">Cell membrane</keyword>
<dbReference type="InterPro" id="IPR050428">
    <property type="entry name" value="TCS_sensor_his_kinase"/>
</dbReference>